<name>A0A6J5SIB0_9CAUD</name>
<protein>
    <submittedName>
        <fullName evidence="1">Uncharacterized protein</fullName>
    </submittedName>
</protein>
<accession>A0A6J5SIB0</accession>
<proteinExistence type="predicted"/>
<evidence type="ECO:0000313" key="1">
    <source>
        <dbReference type="EMBL" id="CAB4214337.1"/>
    </source>
</evidence>
<organism evidence="1">
    <name type="scientific">uncultured Caudovirales phage</name>
    <dbReference type="NCBI Taxonomy" id="2100421"/>
    <lineage>
        <taxon>Viruses</taxon>
        <taxon>Duplodnaviria</taxon>
        <taxon>Heunggongvirae</taxon>
        <taxon>Uroviricota</taxon>
        <taxon>Caudoviricetes</taxon>
        <taxon>Peduoviridae</taxon>
        <taxon>Maltschvirus</taxon>
        <taxon>Maltschvirus maltsch</taxon>
    </lineage>
</organism>
<sequence>MNQKTLNEKDLNRAYSENGISFGTKFELQAHLSFHGFKPLNGSTTKFIDKKKRIGTVYPLRDAVLEVFHPHKLRYYTPRGFLLSFGGEPKSCYDLKITKISRPLN</sequence>
<reference evidence="1" key="1">
    <citation type="submission" date="2020-05" db="EMBL/GenBank/DDBJ databases">
        <authorList>
            <person name="Chiriac C."/>
            <person name="Salcher M."/>
            <person name="Ghai R."/>
            <person name="Kavagutti S V."/>
        </authorList>
    </citation>
    <scope>NUCLEOTIDE SEQUENCE</scope>
</reference>
<dbReference type="EMBL" id="LR797414">
    <property type="protein sequence ID" value="CAB4214337.1"/>
    <property type="molecule type" value="Genomic_DNA"/>
</dbReference>
<gene>
    <name evidence="1" type="ORF">UFOVP1454_35</name>
</gene>